<organism evidence="1 2">
    <name type="scientific">Bacteroides thetaiotaomicron</name>
    <dbReference type="NCBI Taxonomy" id="818"/>
    <lineage>
        <taxon>Bacteria</taxon>
        <taxon>Pseudomonadati</taxon>
        <taxon>Bacteroidota</taxon>
        <taxon>Bacteroidia</taxon>
        <taxon>Bacteroidales</taxon>
        <taxon>Bacteroidaceae</taxon>
        <taxon>Bacteroides</taxon>
    </lineage>
</organism>
<proteinExistence type="predicted"/>
<dbReference type="RefSeq" id="WP_264382986.1">
    <property type="nucleotide sequence ID" value="NZ_CP083680.1"/>
</dbReference>
<protein>
    <submittedName>
        <fullName evidence="1">Uncharacterized protein</fullName>
    </submittedName>
</protein>
<gene>
    <name evidence="1" type="ORF">KQP68_03565</name>
</gene>
<reference evidence="1 2" key="1">
    <citation type="submission" date="2021-06" db="EMBL/GenBank/DDBJ databases">
        <title>Interrogation of the integrated mobile genetic elements in gut-associated Bacteroides with a consensus prediction approach.</title>
        <authorList>
            <person name="Campbell D.E."/>
            <person name="Leigh J.R."/>
            <person name="Kim T."/>
            <person name="England W."/>
            <person name="Whitaker R.J."/>
            <person name="Degnan P.H."/>
        </authorList>
    </citation>
    <scope>NUCLEOTIDE SEQUENCE [LARGE SCALE GENOMIC DNA]</scope>
    <source>
        <strain evidence="1 2">WAL8669</strain>
    </source>
</reference>
<sequence length="296" mass="33367">MTAIVGVLNKHAVAVAADSAATINGTLGRKVLNQANKIITISKYHPIAVMIYSSSSFLGTPWDVIVKLYRDNLKEKDFNSVSDYISDFIKFLSDNSFFCSEGFQRKVLRMHIFRLYQDIERKAIAIIGGEVTDSNKPYLFKTIKDELSSLKEKLDKSEPCEGLKSYTFEKFEKYSIDILDELYNYIVNHTGASPELYEHAKQTAFSFLKSSFNLLGYTGLVFVGYGKFDIFPSLKSINVSTAFDGFLKYSYDKQSEAVISENNMAAICPFAQTDVMETILTGIDPSVKHFVSDLFF</sequence>
<name>A0ABD7U7D5_BACT4</name>
<evidence type="ECO:0000313" key="1">
    <source>
        <dbReference type="EMBL" id="UYU67373.1"/>
    </source>
</evidence>
<accession>A0ABD7U7D5</accession>
<dbReference type="EMBL" id="CP083680">
    <property type="protein sequence ID" value="UYU67373.1"/>
    <property type="molecule type" value="Genomic_DNA"/>
</dbReference>
<evidence type="ECO:0000313" key="2">
    <source>
        <dbReference type="Proteomes" id="UP001156218"/>
    </source>
</evidence>
<dbReference type="AlphaFoldDB" id="A0ABD7U7D5"/>
<dbReference type="Proteomes" id="UP001156218">
    <property type="component" value="Chromosome"/>
</dbReference>